<dbReference type="OrthoDB" id="1607513at2759"/>
<accession>S8D4W4</accession>
<evidence type="ECO:0000256" key="5">
    <source>
        <dbReference type="SAM" id="MobiDB-lite"/>
    </source>
</evidence>
<dbReference type="GO" id="GO:0008270">
    <property type="term" value="F:zinc ion binding"/>
    <property type="evidence" value="ECO:0007669"/>
    <property type="project" value="UniProtKB-KW"/>
</dbReference>
<dbReference type="GO" id="GO:0006357">
    <property type="term" value="P:regulation of transcription by RNA polymerase II"/>
    <property type="evidence" value="ECO:0007669"/>
    <property type="project" value="TreeGrafter"/>
</dbReference>
<dbReference type="SMART" id="SM00614">
    <property type="entry name" value="ZnF_BED"/>
    <property type="match status" value="1"/>
</dbReference>
<reference evidence="7 8" key="1">
    <citation type="journal article" date="2013" name="BMC Genomics">
        <title>The miniature genome of a carnivorous plant Genlisea aurea contains a low number of genes and short non-coding sequences.</title>
        <authorList>
            <person name="Leushkin E.V."/>
            <person name="Sutormin R.A."/>
            <person name="Nabieva E.R."/>
            <person name="Penin A.A."/>
            <person name="Kondrashov A.S."/>
            <person name="Logacheva M.D."/>
        </authorList>
    </citation>
    <scope>NUCLEOTIDE SEQUENCE [LARGE SCALE GENOMIC DNA]</scope>
</reference>
<dbReference type="PANTHER" id="PTHR34396">
    <property type="entry name" value="OS03G0264950 PROTEIN-RELATED"/>
    <property type="match status" value="1"/>
</dbReference>
<dbReference type="EMBL" id="AUSU01000072">
    <property type="protein sequence ID" value="EPS74430.1"/>
    <property type="molecule type" value="Genomic_DNA"/>
</dbReference>
<evidence type="ECO:0000259" key="6">
    <source>
        <dbReference type="PROSITE" id="PS50808"/>
    </source>
</evidence>
<keyword evidence="2 4" id="KW-0863">Zinc-finger</keyword>
<evidence type="ECO:0000313" key="8">
    <source>
        <dbReference type="Proteomes" id="UP000015453"/>
    </source>
</evidence>
<proteinExistence type="predicted"/>
<evidence type="ECO:0000313" key="7">
    <source>
        <dbReference type="EMBL" id="EPS74430.1"/>
    </source>
</evidence>
<evidence type="ECO:0000256" key="3">
    <source>
        <dbReference type="ARBA" id="ARBA00022833"/>
    </source>
</evidence>
<dbReference type="PROSITE" id="PS50808">
    <property type="entry name" value="ZF_BED"/>
    <property type="match status" value="1"/>
</dbReference>
<sequence>MEDANSVLILDPNGQSGGSKTTTETVKKDAKVRSIVWQHFSKIIDEDGSCCKCQCNHCRKFFTCSKKSGTTHLLRHISDGICPVLKSQPGADAILSGRKRRCPEPRTGHSLLKFDQWLQQNRSPRNADVLPPGLEARPIRSMVNDDDGGGGLLISEFRNCMAKLESMTKEKIHQKPSADVVSPPPPPPPDYSLSAAVKCLNEMDDIPMTSEMYLDAFEILQDGGERECFICLPAEPRRRWLQRMLHRRHPFRYASNL</sequence>
<dbReference type="InterPro" id="IPR036236">
    <property type="entry name" value="Znf_C2H2_sf"/>
</dbReference>
<name>S8D4W4_9LAMI</name>
<feature type="region of interest" description="Disordered" evidence="5">
    <location>
        <begin position="169"/>
        <end position="189"/>
    </location>
</feature>
<dbReference type="InterPro" id="IPR053031">
    <property type="entry name" value="Cuticle_assoc_protein"/>
</dbReference>
<evidence type="ECO:0000256" key="1">
    <source>
        <dbReference type="ARBA" id="ARBA00022723"/>
    </source>
</evidence>
<dbReference type="PANTHER" id="PTHR34396:SF10">
    <property type="entry name" value="BED-TYPE DOMAIN-CONTAINING PROTEIN"/>
    <property type="match status" value="1"/>
</dbReference>
<dbReference type="GO" id="GO:0005634">
    <property type="term" value="C:nucleus"/>
    <property type="evidence" value="ECO:0007669"/>
    <property type="project" value="TreeGrafter"/>
</dbReference>
<feature type="domain" description="BED-type" evidence="6">
    <location>
        <begin position="31"/>
        <end position="89"/>
    </location>
</feature>
<dbReference type="Proteomes" id="UP000015453">
    <property type="component" value="Unassembled WGS sequence"/>
</dbReference>
<protein>
    <recommendedName>
        <fullName evidence="6">BED-type domain-containing protein</fullName>
    </recommendedName>
</protein>
<dbReference type="SUPFAM" id="SSF57667">
    <property type="entry name" value="beta-beta-alpha zinc fingers"/>
    <property type="match status" value="1"/>
</dbReference>
<feature type="region of interest" description="Disordered" evidence="5">
    <location>
        <begin position="1"/>
        <end position="25"/>
    </location>
</feature>
<evidence type="ECO:0000256" key="4">
    <source>
        <dbReference type="PROSITE-ProRule" id="PRU00027"/>
    </source>
</evidence>
<keyword evidence="3" id="KW-0862">Zinc</keyword>
<keyword evidence="1" id="KW-0479">Metal-binding</keyword>
<gene>
    <name evidence="7" type="ORF">M569_00330</name>
</gene>
<dbReference type="AlphaFoldDB" id="S8D4W4"/>
<evidence type="ECO:0000256" key="2">
    <source>
        <dbReference type="ARBA" id="ARBA00022771"/>
    </source>
</evidence>
<organism evidence="7 8">
    <name type="scientific">Genlisea aurea</name>
    <dbReference type="NCBI Taxonomy" id="192259"/>
    <lineage>
        <taxon>Eukaryota</taxon>
        <taxon>Viridiplantae</taxon>
        <taxon>Streptophyta</taxon>
        <taxon>Embryophyta</taxon>
        <taxon>Tracheophyta</taxon>
        <taxon>Spermatophyta</taxon>
        <taxon>Magnoliopsida</taxon>
        <taxon>eudicotyledons</taxon>
        <taxon>Gunneridae</taxon>
        <taxon>Pentapetalae</taxon>
        <taxon>asterids</taxon>
        <taxon>lamiids</taxon>
        <taxon>Lamiales</taxon>
        <taxon>Lentibulariaceae</taxon>
        <taxon>Genlisea</taxon>
    </lineage>
</organism>
<dbReference type="GO" id="GO:1990837">
    <property type="term" value="F:sequence-specific double-stranded DNA binding"/>
    <property type="evidence" value="ECO:0007669"/>
    <property type="project" value="TreeGrafter"/>
</dbReference>
<dbReference type="Pfam" id="PF02892">
    <property type="entry name" value="zf-BED"/>
    <property type="match status" value="1"/>
</dbReference>
<keyword evidence="8" id="KW-1185">Reference proteome</keyword>
<dbReference type="InterPro" id="IPR003656">
    <property type="entry name" value="Znf_BED"/>
</dbReference>
<comment type="caution">
    <text evidence="7">The sequence shown here is derived from an EMBL/GenBank/DDBJ whole genome shotgun (WGS) entry which is preliminary data.</text>
</comment>